<name>A0ABZ0HRQ0_9HYPH</name>
<feature type="transmembrane region" description="Helical" evidence="1">
    <location>
        <begin position="133"/>
        <end position="154"/>
    </location>
</feature>
<evidence type="ECO:0000256" key="1">
    <source>
        <dbReference type="SAM" id="Phobius"/>
    </source>
</evidence>
<evidence type="ECO:0000313" key="2">
    <source>
        <dbReference type="EMBL" id="WOJ89561.1"/>
    </source>
</evidence>
<feature type="transmembrane region" description="Helical" evidence="1">
    <location>
        <begin position="12"/>
        <end position="33"/>
    </location>
</feature>
<evidence type="ECO:0000313" key="3">
    <source>
        <dbReference type="Proteomes" id="UP001626536"/>
    </source>
</evidence>
<protein>
    <submittedName>
        <fullName evidence="2">Uncharacterized protein</fullName>
    </submittedName>
</protein>
<feature type="transmembrane region" description="Helical" evidence="1">
    <location>
        <begin position="422"/>
        <end position="443"/>
    </location>
</feature>
<keyword evidence="3" id="KW-1185">Reference proteome</keyword>
<feature type="transmembrane region" description="Helical" evidence="1">
    <location>
        <begin position="319"/>
        <end position="340"/>
    </location>
</feature>
<gene>
    <name evidence="2" type="ORF">RZS28_17530</name>
</gene>
<dbReference type="Proteomes" id="UP001626536">
    <property type="component" value="Chromosome"/>
</dbReference>
<keyword evidence="1" id="KW-0472">Membrane</keyword>
<proteinExistence type="predicted"/>
<organism evidence="2 3">
    <name type="scientific">Methylocapsa polymorpha</name>
    <dbReference type="NCBI Taxonomy" id="3080828"/>
    <lineage>
        <taxon>Bacteria</taxon>
        <taxon>Pseudomonadati</taxon>
        <taxon>Pseudomonadota</taxon>
        <taxon>Alphaproteobacteria</taxon>
        <taxon>Hyphomicrobiales</taxon>
        <taxon>Beijerinckiaceae</taxon>
        <taxon>Methylocapsa</taxon>
    </lineage>
</organism>
<feature type="transmembrane region" description="Helical" evidence="1">
    <location>
        <begin position="39"/>
        <end position="57"/>
    </location>
</feature>
<feature type="transmembrane region" description="Helical" evidence="1">
    <location>
        <begin position="505"/>
        <end position="526"/>
    </location>
</feature>
<dbReference type="RefSeq" id="WP_407339008.1">
    <property type="nucleotide sequence ID" value="NZ_CP136862.1"/>
</dbReference>
<feature type="transmembrane region" description="Helical" evidence="1">
    <location>
        <begin position="286"/>
        <end position="307"/>
    </location>
</feature>
<feature type="transmembrane region" description="Helical" evidence="1">
    <location>
        <begin position="386"/>
        <end position="410"/>
    </location>
</feature>
<keyword evidence="1" id="KW-1133">Transmembrane helix</keyword>
<dbReference type="EMBL" id="CP136862">
    <property type="protein sequence ID" value="WOJ89561.1"/>
    <property type="molecule type" value="Genomic_DNA"/>
</dbReference>
<sequence length="773" mass="82015">MIEARIGERTHPAALAVGAPLFMLASVFVSFAAPPFVGALLAALLGAGGLAILQLALAGRPPRLAEAAIDAIVIAAFVASRDETAAIWQLPSHWIDLLRLPSPGVAAACAFYFASAAAVQARAQRHLALRESLSILIAPILFNLLLSLGAAGLMRQLGAWLTFGAVPSDDICVILGRSVILTSFVEVLVGALCIVMSGHFSRDRRLHALLFIAAIHAVLTPVIADLPQTAGAAGPFAQFVIAVAAAALAQAGLWAIVFVLTGLAIDSLEGAPPIFAVAYRHWNSGFVKGAIYGGAFVFLLLAAAAALRAPALIREASNAPLLSAAIGGALLFPLAKTIVGSSDGTPPFFGRLWACYRNPRSYVRGIVAGLGVALALNGGLPELDGLSRFLALFLVGALAYAGVDLVFDMIDAARRRRVMDTWRVYALAALLGGLVGGALGWYFDAAQIEVVRAKFWAYAELNYQETGRAANHLIIYPWFAKWGATDLGVTGGGVRLFYNESLSGVINWSIAAPLFSINFFVLAAIFQRSLSPLKKLLSMEGFQGLFEQTIRVMRWGLWMAPVINSFLRQAPDPAWYNQDGGVRTVAATVANLTMPAGDFRSASLAVFTGLLAYDWLRVVIWFDHMGLRVATLVNLTFIGGDRADEAAARFAGHPARTRIIPDAIRRFATWAPLLIPFYIPRGAEWDTAWTGAEAIRTAAPPMAPSVAALAAAYVAAAARRLRGGRSHCAAMDSARAGGASNGRRTSRGDGRARALCAFKRLHGARAFLGWTGL</sequence>
<feature type="transmembrane region" description="Helical" evidence="1">
    <location>
        <begin position="236"/>
        <end position="265"/>
    </location>
</feature>
<keyword evidence="1" id="KW-0812">Transmembrane</keyword>
<feature type="transmembrane region" description="Helical" evidence="1">
    <location>
        <begin position="206"/>
        <end position="224"/>
    </location>
</feature>
<reference evidence="2 3" key="1">
    <citation type="submission" date="2023-10" db="EMBL/GenBank/DDBJ databases">
        <title>Novel methanotroph of the genus Methylocapsa from a subarctic wetland.</title>
        <authorList>
            <person name="Belova S.E."/>
            <person name="Oshkin I.Y."/>
            <person name="Miroshnikov K."/>
            <person name="Dedysh S.N."/>
        </authorList>
    </citation>
    <scope>NUCLEOTIDE SEQUENCE [LARGE SCALE GENOMIC DNA]</scope>
    <source>
        <strain evidence="2 3">RX1</strain>
    </source>
</reference>
<feature type="transmembrane region" description="Helical" evidence="1">
    <location>
        <begin position="174"/>
        <end position="194"/>
    </location>
</feature>
<feature type="transmembrane region" description="Helical" evidence="1">
    <location>
        <begin position="361"/>
        <end position="380"/>
    </location>
</feature>
<accession>A0ABZ0HRQ0</accession>